<dbReference type="GO" id="GO:0008453">
    <property type="term" value="F:alanine-glyoxylate transaminase activity"/>
    <property type="evidence" value="ECO:0007669"/>
    <property type="project" value="UniProtKB-EC"/>
</dbReference>
<dbReference type="FunFam" id="3.90.1150.10:FF:000039">
    <property type="entry name" value="Serine--pyruvate aminotransferase"/>
    <property type="match status" value="1"/>
</dbReference>
<evidence type="ECO:0000256" key="8">
    <source>
        <dbReference type="ARBA" id="ARBA00022898"/>
    </source>
</evidence>
<dbReference type="GO" id="GO:0005777">
    <property type="term" value="C:peroxisome"/>
    <property type="evidence" value="ECO:0007669"/>
    <property type="project" value="TreeGrafter"/>
</dbReference>
<evidence type="ECO:0000256" key="1">
    <source>
        <dbReference type="ARBA" id="ARBA00001933"/>
    </source>
</evidence>
<comment type="cofactor">
    <cofactor evidence="1 12">
        <name>pyridoxal 5'-phosphate</name>
        <dbReference type="ChEBI" id="CHEBI:597326"/>
    </cofactor>
</comment>
<sequence length="477" mass="52373">MTSASASSQWEAAEPRSSYSVIQRLQYEQCSLAVSPCPRYIPIAPPAMMQRAVFSRGALLAQTAAAALESPLAPRSAPLLLRLDRSMSSVTVPPPAGILRPLEVPFRYLFGPGPSNVPPRVLAAGGRPIIGHLHPEMYEIMNDIKKGIQYIFQTENNMTISMSGSGHAAMECAVFNTVEPGESVLVAVNGIWGERVAEIAERMGANVHRMVKTPGEWFSNAEIEQAMAKHKPVLFFLTHGESSAGLCHPMDGIGDICHKHNCLFLVDTVASMGAAPIFMDKQKIDIMYTGSQKALNAPPGTAPISFNDRACDKMFNRKTKPVSYLFDMTHLSNYWGCDGQTVRQYHHTGPVSGFFALRESLAIVAEKGLEESWRHHKEVAAYLYKGLEDLGLSLFIPDKDMRLPSVTTIAIPQGYNWREMLVYIMKNHQMEMTGGLGPSIGMVMRIGLMGYNCQKTNADMALHALADALKNCKKSKA</sequence>
<dbReference type="PANTHER" id="PTHR21152">
    <property type="entry name" value="AMINOTRANSFERASE CLASS V"/>
    <property type="match status" value="1"/>
</dbReference>
<dbReference type="Proteomes" id="UP001174136">
    <property type="component" value="Unassembled WGS sequence"/>
</dbReference>
<keyword evidence="7" id="KW-0808">Transferase</keyword>
<dbReference type="InterPro" id="IPR000192">
    <property type="entry name" value="Aminotrans_V_dom"/>
</dbReference>
<dbReference type="GO" id="GO:0004760">
    <property type="term" value="F:L-serine-pyruvate transaminase activity"/>
    <property type="evidence" value="ECO:0007669"/>
    <property type="project" value="UniProtKB-EC"/>
</dbReference>
<dbReference type="AlphaFoldDB" id="A0AA47MAF6"/>
<keyword evidence="15" id="KW-1185">Reference proteome</keyword>
<evidence type="ECO:0000256" key="4">
    <source>
        <dbReference type="ARBA" id="ARBA00013049"/>
    </source>
</evidence>
<dbReference type="FunFam" id="3.40.640.10:FF:000027">
    <property type="entry name" value="Serine--pyruvate aminotransferase, mitochondrial"/>
    <property type="match status" value="1"/>
</dbReference>
<dbReference type="PROSITE" id="PS00595">
    <property type="entry name" value="AA_TRANSFER_CLASS_5"/>
    <property type="match status" value="1"/>
</dbReference>
<evidence type="ECO:0000256" key="11">
    <source>
        <dbReference type="RuleBase" id="RU004075"/>
    </source>
</evidence>
<evidence type="ECO:0000259" key="13">
    <source>
        <dbReference type="Pfam" id="PF00266"/>
    </source>
</evidence>
<evidence type="ECO:0000256" key="7">
    <source>
        <dbReference type="ARBA" id="ARBA00022679"/>
    </source>
</evidence>
<dbReference type="InterPro" id="IPR015422">
    <property type="entry name" value="PyrdxlP-dep_Trfase_small"/>
</dbReference>
<gene>
    <name evidence="14" type="primary">AGXT_0</name>
    <name evidence="14" type="ORF">N1851_027289</name>
</gene>
<dbReference type="EMBL" id="JAOPHQ010005143">
    <property type="protein sequence ID" value="KAK0136554.1"/>
    <property type="molecule type" value="Genomic_DNA"/>
</dbReference>
<dbReference type="InterPro" id="IPR020578">
    <property type="entry name" value="Aminotrans_V_PyrdxlP_BS"/>
</dbReference>
<dbReference type="EC" id="2.6.1.51" evidence="3"/>
<organism evidence="14 15">
    <name type="scientific">Merluccius polli</name>
    <name type="common">Benguela hake</name>
    <name type="synonym">Merluccius cadenati</name>
    <dbReference type="NCBI Taxonomy" id="89951"/>
    <lineage>
        <taxon>Eukaryota</taxon>
        <taxon>Metazoa</taxon>
        <taxon>Chordata</taxon>
        <taxon>Craniata</taxon>
        <taxon>Vertebrata</taxon>
        <taxon>Euteleostomi</taxon>
        <taxon>Actinopterygii</taxon>
        <taxon>Neopterygii</taxon>
        <taxon>Teleostei</taxon>
        <taxon>Neoteleostei</taxon>
        <taxon>Acanthomorphata</taxon>
        <taxon>Zeiogadaria</taxon>
        <taxon>Gadariae</taxon>
        <taxon>Gadiformes</taxon>
        <taxon>Gadoidei</taxon>
        <taxon>Merlucciidae</taxon>
        <taxon>Merluccius</taxon>
    </lineage>
</organism>
<dbReference type="InterPro" id="IPR015421">
    <property type="entry name" value="PyrdxlP-dep_Trfase_major"/>
</dbReference>
<evidence type="ECO:0000313" key="15">
    <source>
        <dbReference type="Proteomes" id="UP001174136"/>
    </source>
</evidence>
<evidence type="ECO:0000256" key="12">
    <source>
        <dbReference type="RuleBase" id="RU004504"/>
    </source>
</evidence>
<proteinExistence type="inferred from homology"/>
<dbReference type="InterPro" id="IPR015424">
    <property type="entry name" value="PyrdxlP-dep_Trfase"/>
</dbReference>
<dbReference type="PANTHER" id="PTHR21152:SF16">
    <property type="entry name" value="ALANINE--GLYOXYLATE AMINOTRANSFERASE"/>
    <property type="match status" value="1"/>
</dbReference>
<dbReference type="Gene3D" id="3.40.640.10">
    <property type="entry name" value="Type I PLP-dependent aspartate aminotransferase-like (Major domain)"/>
    <property type="match status" value="1"/>
</dbReference>
<keyword evidence="6 14" id="KW-0032">Aminotransferase</keyword>
<dbReference type="EC" id="2.6.1.44" evidence="4"/>
<feature type="domain" description="Aminotransferase class V" evidence="13">
    <location>
        <begin position="108"/>
        <end position="454"/>
    </location>
</feature>
<evidence type="ECO:0000256" key="9">
    <source>
        <dbReference type="ARBA" id="ARBA00033634"/>
    </source>
</evidence>
<comment type="catalytic activity">
    <reaction evidence="9">
        <text>L-serine + pyruvate = 3-hydroxypyruvate + L-alanine</text>
        <dbReference type="Rhea" id="RHEA:22852"/>
        <dbReference type="ChEBI" id="CHEBI:15361"/>
        <dbReference type="ChEBI" id="CHEBI:17180"/>
        <dbReference type="ChEBI" id="CHEBI:33384"/>
        <dbReference type="ChEBI" id="CHEBI:57972"/>
        <dbReference type="EC" id="2.6.1.51"/>
    </reaction>
    <physiologicalReaction direction="left-to-right" evidence="9">
        <dbReference type="Rhea" id="RHEA:22853"/>
    </physiologicalReaction>
</comment>
<reference evidence="14" key="1">
    <citation type="journal article" date="2023" name="Front. Mar. Sci.">
        <title>A new Merluccius polli reference genome to investigate the effects of global change in West African waters.</title>
        <authorList>
            <person name="Mateo J.L."/>
            <person name="Blanco-Fernandez C."/>
            <person name="Garcia-Vazquez E."/>
            <person name="Machado-Schiaffino G."/>
        </authorList>
    </citation>
    <scope>NUCLEOTIDE SEQUENCE</scope>
    <source>
        <strain evidence="14">C29</strain>
        <tissue evidence="14">Fin</tissue>
    </source>
</reference>
<comment type="catalytic activity">
    <reaction evidence="10">
        <text>glyoxylate + L-alanine = glycine + pyruvate</text>
        <dbReference type="Rhea" id="RHEA:24248"/>
        <dbReference type="ChEBI" id="CHEBI:15361"/>
        <dbReference type="ChEBI" id="CHEBI:36655"/>
        <dbReference type="ChEBI" id="CHEBI:57305"/>
        <dbReference type="ChEBI" id="CHEBI:57972"/>
        <dbReference type="EC" id="2.6.1.44"/>
    </reaction>
    <physiologicalReaction direction="left-to-right" evidence="10">
        <dbReference type="Rhea" id="RHEA:24249"/>
    </physiologicalReaction>
</comment>
<protein>
    <recommendedName>
        <fullName evidence="5">Alanine--glyoxylate aminotransferase</fullName>
        <ecNumber evidence="4">2.6.1.44</ecNumber>
        <ecNumber evidence="3">2.6.1.51</ecNumber>
    </recommendedName>
</protein>
<comment type="caution">
    <text evidence="14">The sequence shown here is derived from an EMBL/GenBank/DDBJ whole genome shotgun (WGS) entry which is preliminary data.</text>
</comment>
<dbReference type="Pfam" id="PF00266">
    <property type="entry name" value="Aminotran_5"/>
    <property type="match status" value="1"/>
</dbReference>
<dbReference type="CDD" id="cd06451">
    <property type="entry name" value="AGAT_like"/>
    <property type="match status" value="1"/>
</dbReference>
<evidence type="ECO:0000256" key="10">
    <source>
        <dbReference type="ARBA" id="ARBA00033660"/>
    </source>
</evidence>
<dbReference type="GO" id="GO:0019265">
    <property type="term" value="P:glycine biosynthetic process, by transamination of glyoxylate"/>
    <property type="evidence" value="ECO:0007669"/>
    <property type="project" value="TreeGrafter"/>
</dbReference>
<name>A0AA47MAF6_MERPO</name>
<dbReference type="SUPFAM" id="SSF53383">
    <property type="entry name" value="PLP-dependent transferases"/>
    <property type="match status" value="1"/>
</dbReference>
<comment type="similarity">
    <text evidence="2 11">Belongs to the class-V pyridoxal-phosphate-dependent aminotransferase family.</text>
</comment>
<evidence type="ECO:0000256" key="5">
    <source>
        <dbReference type="ARBA" id="ARBA00019220"/>
    </source>
</evidence>
<evidence type="ECO:0000256" key="2">
    <source>
        <dbReference type="ARBA" id="ARBA00009236"/>
    </source>
</evidence>
<keyword evidence="8" id="KW-0663">Pyridoxal phosphate</keyword>
<accession>A0AA47MAF6</accession>
<evidence type="ECO:0000256" key="3">
    <source>
        <dbReference type="ARBA" id="ARBA00013027"/>
    </source>
</evidence>
<dbReference type="Gene3D" id="3.90.1150.10">
    <property type="entry name" value="Aspartate Aminotransferase, domain 1"/>
    <property type="match status" value="1"/>
</dbReference>
<evidence type="ECO:0000256" key="6">
    <source>
        <dbReference type="ARBA" id="ARBA00022576"/>
    </source>
</evidence>
<evidence type="ECO:0000313" key="14">
    <source>
        <dbReference type="EMBL" id="KAK0136554.1"/>
    </source>
</evidence>